<keyword evidence="8" id="KW-0472">Membrane</keyword>
<evidence type="ECO:0000256" key="5">
    <source>
        <dbReference type="ARBA" id="ARBA00022692"/>
    </source>
</evidence>
<dbReference type="GO" id="GO:0005975">
    <property type="term" value="P:carbohydrate metabolic process"/>
    <property type="evidence" value="ECO:0007669"/>
    <property type="project" value="TreeGrafter"/>
</dbReference>
<dbReference type="Proteomes" id="UP000646548">
    <property type="component" value="Unassembled WGS sequence"/>
</dbReference>
<evidence type="ECO:0000256" key="8">
    <source>
        <dbReference type="ARBA" id="ARBA00023136"/>
    </source>
</evidence>
<protein>
    <recommendedName>
        <fullName evidence="3 14">Galactosylgalactosylxylosylprotein 3-beta-glucuronosyltransferase</fullName>
        <ecNumber evidence="3 14">2.4.1.135</ecNumber>
    </recommendedName>
</protein>
<dbReference type="EMBL" id="WKFB01001022">
    <property type="protein sequence ID" value="KAF6715850.1"/>
    <property type="molecule type" value="Genomic_DNA"/>
</dbReference>
<keyword evidence="5" id="KW-0812">Transmembrane</keyword>
<comment type="cofactor">
    <cofactor evidence="14">
        <name>Mn(2+)</name>
        <dbReference type="ChEBI" id="CHEBI:29035"/>
    </cofactor>
</comment>
<comment type="pathway">
    <text evidence="14">Protein modification; protein glycosylation.</text>
</comment>
<evidence type="ECO:0000256" key="2">
    <source>
        <dbReference type="ARBA" id="ARBA00007706"/>
    </source>
</evidence>
<dbReference type="Gene3D" id="3.90.550.10">
    <property type="entry name" value="Spore Coat Polysaccharide Biosynthesis Protein SpsA, Chain A"/>
    <property type="match status" value="1"/>
</dbReference>
<keyword evidence="6 14" id="KW-0735">Signal-anchor</keyword>
<sequence>MKYERPVVEGGKVVRFHTGWRPNRPFPMDMAGFAVSLKLVLANPDACFDGNAPMGFLESSFLQGLVTIDELEPKADNCTKVLVWHTRTEKPKMKREEAMQAQGLGSDPALEV</sequence>
<comment type="subcellular location">
    <subcellularLocation>
        <location evidence="14">Golgi apparatus membrane</location>
        <topology evidence="14">Single-pass type II membrane protein</topology>
    </subcellularLocation>
    <subcellularLocation>
        <location evidence="1">Membrane</location>
        <topology evidence="1">Single-pass type II membrane protein</topology>
    </subcellularLocation>
</comment>
<keyword evidence="9 13" id="KW-0325">Glycoprotein</keyword>
<evidence type="ECO:0000256" key="12">
    <source>
        <dbReference type="PIRSR" id="PIRSR605027-4"/>
    </source>
</evidence>
<feature type="glycosylation site" description="N-linked (GlcNAc...) asparagine" evidence="13">
    <location>
        <position position="77"/>
    </location>
</feature>
<dbReference type="SUPFAM" id="SSF53448">
    <property type="entry name" value="Nucleotide-diphospho-sugar transferases"/>
    <property type="match status" value="1"/>
</dbReference>
<evidence type="ECO:0000256" key="15">
    <source>
        <dbReference type="SAM" id="MobiDB-lite"/>
    </source>
</evidence>
<feature type="site" description="Interaction with galactose moiety of substrate glycoprotein" evidence="12">
    <location>
        <position position="4"/>
    </location>
</feature>
<evidence type="ECO:0000313" key="16">
    <source>
        <dbReference type="EMBL" id="KAF6715850.1"/>
    </source>
</evidence>
<dbReference type="GO" id="GO:0046872">
    <property type="term" value="F:metal ion binding"/>
    <property type="evidence" value="ECO:0007669"/>
    <property type="project" value="UniProtKB-KW"/>
</dbReference>
<reference evidence="16" key="1">
    <citation type="journal article" name="BMC Genomics">
        <title>Long-read sequencing and de novo genome assembly of marine medaka (Oryzias melastigma).</title>
        <authorList>
            <person name="Liang P."/>
            <person name="Saqib H.S.A."/>
            <person name="Ni X."/>
            <person name="Shen Y."/>
        </authorList>
    </citation>
    <scope>NUCLEOTIDE SEQUENCE</scope>
    <source>
        <strain evidence="16">Bigg-433</strain>
    </source>
</reference>
<feature type="active site" description="Proton donor/acceptor" evidence="11">
    <location>
        <position position="58"/>
    </location>
</feature>
<evidence type="ECO:0000256" key="13">
    <source>
        <dbReference type="PIRSR" id="PIRSR605027-6"/>
    </source>
</evidence>
<dbReference type="GO" id="GO:0015018">
    <property type="term" value="F:galactosylgalactosylxylosylprotein 3-beta-glucuronosyltransferase activity"/>
    <property type="evidence" value="ECO:0007669"/>
    <property type="project" value="UniProtKB-UniRule"/>
</dbReference>
<keyword evidence="14" id="KW-0479">Metal-binding</keyword>
<keyword evidence="7" id="KW-1133">Transmembrane helix</keyword>
<keyword evidence="14" id="KW-0333">Golgi apparatus</keyword>
<evidence type="ECO:0000256" key="4">
    <source>
        <dbReference type="ARBA" id="ARBA00022679"/>
    </source>
</evidence>
<evidence type="ECO:0000256" key="3">
    <source>
        <dbReference type="ARBA" id="ARBA00012641"/>
    </source>
</evidence>
<accession>A0A834EW37</accession>
<keyword evidence="14" id="KW-0464">Manganese</keyword>
<organism evidence="16 17">
    <name type="scientific">Oryzias melastigma</name>
    <name type="common">Marine medaka</name>
    <dbReference type="NCBI Taxonomy" id="30732"/>
    <lineage>
        <taxon>Eukaryota</taxon>
        <taxon>Metazoa</taxon>
        <taxon>Chordata</taxon>
        <taxon>Craniata</taxon>
        <taxon>Vertebrata</taxon>
        <taxon>Euteleostomi</taxon>
        <taxon>Actinopterygii</taxon>
        <taxon>Neopterygii</taxon>
        <taxon>Teleostei</taxon>
        <taxon>Neoteleostei</taxon>
        <taxon>Acanthomorphata</taxon>
        <taxon>Ovalentaria</taxon>
        <taxon>Atherinomorphae</taxon>
        <taxon>Beloniformes</taxon>
        <taxon>Adrianichthyidae</taxon>
        <taxon>Oryziinae</taxon>
        <taxon>Oryzias</taxon>
    </lineage>
</organism>
<keyword evidence="4 14" id="KW-0808">Transferase</keyword>
<name>A0A834EW37_ORYME</name>
<dbReference type="Pfam" id="PF03360">
    <property type="entry name" value="Glyco_transf_43"/>
    <property type="match status" value="1"/>
</dbReference>
<dbReference type="InterPro" id="IPR005027">
    <property type="entry name" value="Glyco_trans_43"/>
</dbReference>
<dbReference type="GO" id="GO:0050650">
    <property type="term" value="P:chondroitin sulfate proteoglycan biosynthetic process"/>
    <property type="evidence" value="ECO:0007669"/>
    <property type="project" value="TreeGrafter"/>
</dbReference>
<dbReference type="UniPathway" id="UPA00378"/>
<dbReference type="GO" id="GO:0000139">
    <property type="term" value="C:Golgi membrane"/>
    <property type="evidence" value="ECO:0007669"/>
    <property type="project" value="UniProtKB-SubCell"/>
</dbReference>
<dbReference type="PANTHER" id="PTHR10896:SF65">
    <property type="entry name" value="GALACTOSYLGALACTOSYLXYLOSYLPROTEIN 3-BETA-GLUCURONOSYLTRANSFERASE 3"/>
    <property type="match status" value="1"/>
</dbReference>
<evidence type="ECO:0000256" key="1">
    <source>
        <dbReference type="ARBA" id="ARBA00004606"/>
    </source>
</evidence>
<evidence type="ECO:0000256" key="6">
    <source>
        <dbReference type="ARBA" id="ARBA00022968"/>
    </source>
</evidence>
<evidence type="ECO:0000256" key="14">
    <source>
        <dbReference type="RuleBase" id="RU363127"/>
    </source>
</evidence>
<proteinExistence type="inferred from homology"/>
<dbReference type="EC" id="2.4.1.135" evidence="3 14"/>
<dbReference type="InterPro" id="IPR029044">
    <property type="entry name" value="Nucleotide-diphossugar_trans"/>
</dbReference>
<feature type="region of interest" description="Disordered" evidence="15">
    <location>
        <begin position="92"/>
        <end position="112"/>
    </location>
</feature>
<comment type="similarity">
    <text evidence="2 14">Belongs to the glycosyltransferase 43 family.</text>
</comment>
<dbReference type="AlphaFoldDB" id="A0A834EW37"/>
<gene>
    <name evidence="16" type="ORF">FQA47_008834</name>
</gene>
<comment type="caution">
    <text evidence="16">The sequence shown here is derived from an EMBL/GenBank/DDBJ whole genome shotgun (WGS) entry which is preliminary data.</text>
</comment>
<evidence type="ECO:0000256" key="10">
    <source>
        <dbReference type="ARBA" id="ARBA00047979"/>
    </source>
</evidence>
<evidence type="ECO:0000313" key="17">
    <source>
        <dbReference type="Proteomes" id="UP000646548"/>
    </source>
</evidence>
<evidence type="ECO:0000256" key="11">
    <source>
        <dbReference type="PIRSR" id="PIRSR605027-1"/>
    </source>
</evidence>
<dbReference type="PANTHER" id="PTHR10896">
    <property type="entry name" value="GALACTOSYLGALACTOSYLXYLOSYLPROTEIN 3-BETA-GLUCURONOSYLTRANSFERASE BETA-1,3-GLUCURONYLTRANSFERASE"/>
    <property type="match status" value="1"/>
</dbReference>
<evidence type="ECO:0000256" key="9">
    <source>
        <dbReference type="ARBA" id="ARBA00023180"/>
    </source>
</evidence>
<evidence type="ECO:0000256" key="7">
    <source>
        <dbReference type="ARBA" id="ARBA00022989"/>
    </source>
</evidence>
<comment type="catalytic activity">
    <reaction evidence="10 14">
        <text>3-O-(beta-D-galactosyl-(1-&gt;3)-beta-D-galactosyl-(1-&gt;4)-beta-D-xylosyl)-L-seryl-[protein] + UDP-alpha-D-glucuronate = 3-O-(beta-D-GlcA-(1-&gt;3)-beta-D-Gal-(1-&gt;3)-beta-D-Gal-(1-&gt;4)-beta-D-Xyl)-L-seryl-[protein] + UDP + H(+)</text>
        <dbReference type="Rhea" id="RHEA:24168"/>
        <dbReference type="Rhea" id="RHEA-COMP:12571"/>
        <dbReference type="Rhea" id="RHEA-COMP:12573"/>
        <dbReference type="ChEBI" id="CHEBI:15378"/>
        <dbReference type="ChEBI" id="CHEBI:58052"/>
        <dbReference type="ChEBI" id="CHEBI:58223"/>
        <dbReference type="ChEBI" id="CHEBI:132090"/>
        <dbReference type="ChEBI" id="CHEBI:132093"/>
        <dbReference type="EC" id="2.4.1.135"/>
    </reaction>
</comment>